<evidence type="ECO:0000313" key="1">
    <source>
        <dbReference type="EMBL" id="KAG7315617.1"/>
    </source>
</evidence>
<comment type="caution">
    <text evidence="1">The sequence shown here is derived from an EMBL/GenBank/DDBJ whole genome shotgun (WGS) entry which is preliminary data.</text>
</comment>
<evidence type="ECO:0000313" key="2">
    <source>
        <dbReference type="Proteomes" id="UP000824219"/>
    </source>
</evidence>
<gene>
    <name evidence="1" type="ORF">KOW79_020483</name>
</gene>
<organism evidence="1 2">
    <name type="scientific">Hemibagrus wyckioides</name>
    <dbReference type="NCBI Taxonomy" id="337641"/>
    <lineage>
        <taxon>Eukaryota</taxon>
        <taxon>Metazoa</taxon>
        <taxon>Chordata</taxon>
        <taxon>Craniata</taxon>
        <taxon>Vertebrata</taxon>
        <taxon>Euteleostomi</taxon>
        <taxon>Actinopterygii</taxon>
        <taxon>Neopterygii</taxon>
        <taxon>Teleostei</taxon>
        <taxon>Ostariophysi</taxon>
        <taxon>Siluriformes</taxon>
        <taxon>Bagridae</taxon>
        <taxon>Hemibagrus</taxon>
    </lineage>
</organism>
<dbReference type="EMBL" id="JAHKSW010000026">
    <property type="protein sequence ID" value="KAG7315617.1"/>
    <property type="molecule type" value="Genomic_DNA"/>
</dbReference>
<reference evidence="1 2" key="1">
    <citation type="submission" date="2021-06" db="EMBL/GenBank/DDBJ databases">
        <title>Chromosome-level genome assembly of the red-tail catfish (Hemibagrus wyckioides).</title>
        <authorList>
            <person name="Shao F."/>
        </authorList>
    </citation>
    <scope>NUCLEOTIDE SEQUENCE [LARGE SCALE GENOMIC DNA]</scope>
    <source>
        <strain evidence="1">EC202008001</strain>
        <tissue evidence="1">Blood</tissue>
    </source>
</reference>
<name>A0A9D3N752_9TELE</name>
<protein>
    <submittedName>
        <fullName evidence="1">Uncharacterized protein</fullName>
    </submittedName>
</protein>
<keyword evidence="2" id="KW-1185">Reference proteome</keyword>
<proteinExistence type="predicted"/>
<accession>A0A9D3N752</accession>
<sequence>MLELLSVRVQQARRPGVVGGQEARCQTLCAVTGGQECQEAVVGVVRPGVLWCQECQVGVPEARSARVSGVLWYRPVLWPGQECQVPEAGGQVLWEARPVVVLWCQEARLLARSAVEAEVVLCQVPGGLRGQKCRHRGQLRSRLNWRCRFAVVFSTHYHKELGFTDPVTNPQSTYAESCPAH</sequence>
<dbReference type="AlphaFoldDB" id="A0A9D3N752"/>
<dbReference type="Proteomes" id="UP000824219">
    <property type="component" value="Linkage Group LG26"/>
</dbReference>